<feature type="transmembrane region" description="Helical" evidence="5">
    <location>
        <begin position="247"/>
        <end position="266"/>
    </location>
</feature>
<keyword evidence="4 5" id="KW-0472">Membrane</keyword>
<dbReference type="PANTHER" id="PTHR43424:SF1">
    <property type="entry name" value="LOCUS PUTATIVE PROTEIN 1-RELATED"/>
    <property type="match status" value="1"/>
</dbReference>
<dbReference type="CDD" id="cd13128">
    <property type="entry name" value="MATE_Wzx_like"/>
    <property type="match status" value="1"/>
</dbReference>
<feature type="transmembrane region" description="Helical" evidence="5">
    <location>
        <begin position="432"/>
        <end position="449"/>
    </location>
</feature>
<evidence type="ECO:0000313" key="6">
    <source>
        <dbReference type="EMBL" id="MCM1992508.1"/>
    </source>
</evidence>
<keyword evidence="3 5" id="KW-1133">Transmembrane helix</keyword>
<evidence type="ECO:0000256" key="5">
    <source>
        <dbReference type="SAM" id="Phobius"/>
    </source>
</evidence>
<feature type="transmembrane region" description="Helical" evidence="5">
    <location>
        <begin position="375"/>
        <end position="397"/>
    </location>
</feature>
<feature type="transmembrane region" description="Helical" evidence="5">
    <location>
        <begin position="111"/>
        <end position="131"/>
    </location>
</feature>
<comment type="caution">
    <text evidence="6">The sequence shown here is derived from an EMBL/GenBank/DDBJ whole genome shotgun (WGS) entry which is preliminary data.</text>
</comment>
<organism evidence="6 7">
    <name type="scientific">Oceanirhabdus seepicola</name>
    <dbReference type="NCBI Taxonomy" id="2828781"/>
    <lineage>
        <taxon>Bacteria</taxon>
        <taxon>Bacillati</taxon>
        <taxon>Bacillota</taxon>
        <taxon>Clostridia</taxon>
        <taxon>Eubacteriales</taxon>
        <taxon>Clostridiaceae</taxon>
        <taxon>Oceanirhabdus</taxon>
    </lineage>
</organism>
<comment type="subcellular location">
    <subcellularLocation>
        <location evidence="1">Membrane</location>
        <topology evidence="1">Multi-pass membrane protein</topology>
    </subcellularLocation>
</comment>
<feature type="transmembrane region" description="Helical" evidence="5">
    <location>
        <begin position="12"/>
        <end position="34"/>
    </location>
</feature>
<feature type="transmembrane region" description="Helical" evidence="5">
    <location>
        <begin position="143"/>
        <end position="161"/>
    </location>
</feature>
<feature type="transmembrane region" description="Helical" evidence="5">
    <location>
        <begin position="46"/>
        <end position="67"/>
    </location>
</feature>
<reference evidence="6" key="1">
    <citation type="journal article" date="2021" name="mSystems">
        <title>Bacteria and Archaea Synergistically Convert Glycine Betaine to Biogenic Methane in the Formosa Cold Seep of the South China Sea.</title>
        <authorList>
            <person name="Li L."/>
            <person name="Zhang W."/>
            <person name="Zhang S."/>
            <person name="Song L."/>
            <person name="Sun Q."/>
            <person name="Zhang H."/>
            <person name="Xiang H."/>
            <person name="Dong X."/>
        </authorList>
    </citation>
    <scope>NUCLEOTIDE SEQUENCE</scope>
    <source>
        <strain evidence="6">ZWT</strain>
    </source>
</reference>
<evidence type="ECO:0000256" key="3">
    <source>
        <dbReference type="ARBA" id="ARBA00022989"/>
    </source>
</evidence>
<accession>A0A9J6P8H9</accession>
<evidence type="ECO:0000256" key="2">
    <source>
        <dbReference type="ARBA" id="ARBA00022692"/>
    </source>
</evidence>
<dbReference type="GO" id="GO:0016020">
    <property type="term" value="C:membrane"/>
    <property type="evidence" value="ECO:0007669"/>
    <property type="project" value="UniProtKB-SubCell"/>
</dbReference>
<feature type="transmembrane region" description="Helical" evidence="5">
    <location>
        <begin position="167"/>
        <end position="187"/>
    </location>
</feature>
<keyword evidence="7" id="KW-1185">Reference proteome</keyword>
<name>A0A9J6P8H9_9CLOT</name>
<protein>
    <submittedName>
        <fullName evidence="6">Flippase</fullName>
    </submittedName>
</protein>
<dbReference type="InterPro" id="IPR002797">
    <property type="entry name" value="Polysacc_synth"/>
</dbReference>
<reference evidence="6" key="2">
    <citation type="submission" date="2021-04" db="EMBL/GenBank/DDBJ databases">
        <authorList>
            <person name="Dong X."/>
        </authorList>
    </citation>
    <scope>NUCLEOTIDE SEQUENCE</scope>
    <source>
        <strain evidence="6">ZWT</strain>
    </source>
</reference>
<dbReference type="InterPro" id="IPR052556">
    <property type="entry name" value="PolySynth_Transporter"/>
</dbReference>
<feature type="transmembrane region" description="Helical" evidence="5">
    <location>
        <begin position="287"/>
        <end position="312"/>
    </location>
</feature>
<dbReference type="EMBL" id="JAGSOJ010000006">
    <property type="protein sequence ID" value="MCM1992508.1"/>
    <property type="molecule type" value="Genomic_DNA"/>
</dbReference>
<feature type="transmembrane region" description="Helical" evidence="5">
    <location>
        <begin position="324"/>
        <end position="343"/>
    </location>
</feature>
<evidence type="ECO:0000256" key="4">
    <source>
        <dbReference type="ARBA" id="ARBA00023136"/>
    </source>
</evidence>
<evidence type="ECO:0000256" key="1">
    <source>
        <dbReference type="ARBA" id="ARBA00004141"/>
    </source>
</evidence>
<keyword evidence="2 5" id="KW-0812">Transmembrane</keyword>
<proteinExistence type="predicted"/>
<dbReference type="PANTHER" id="PTHR43424">
    <property type="entry name" value="LOCUS PUTATIVE PROTEIN 1-RELATED"/>
    <property type="match status" value="1"/>
</dbReference>
<gene>
    <name evidence="6" type="ORF">KDK92_22570</name>
</gene>
<feature type="transmembrane region" description="Helical" evidence="5">
    <location>
        <begin position="79"/>
        <end position="105"/>
    </location>
</feature>
<feature type="transmembrane region" description="Helical" evidence="5">
    <location>
        <begin position="350"/>
        <end position="369"/>
    </location>
</feature>
<dbReference type="Proteomes" id="UP001056429">
    <property type="component" value="Unassembled WGS sequence"/>
</dbReference>
<sequence>MNTNSSLKKNLMYMFVCTIGVQIVNLIIIIYISRVLSVDVVGLVNLSQAIILYFTLLTLFGFQTLGSKEVVKSVEKDEIVYSVISIRMIIALLSIVVIAIIAMLMTKGESFSTILLLYSLTLIPLCFNLDWFFTGIYEMKHNGVFNVIKVIIPLCIIVAFLKSDSDVYVIPIAFLIGLIMAGCYHIYKFKSKGFSFSKRDRMKRKLLLTMALPFVMTSILSTINGNVDTIMVGELLNEHELGIYSNSYKLIFFLISMIAVLFNVTYPKLTKLKGQELRSFFGLLTRVVIMFAIPISIGGFIFSKEILVLLFGKKYIEGSMTLKILMIYFMVLFIRELCAYSLNAWGKERIYLKIIGISAIANIIINYIAITNIGIEGAALSTLFCEIMTFVLMALSVRENVNLSYLKETIKILPAICLLTAILIVFKIAEINIILVIPISILVYFGVLYKSGYLNTLRTFLK</sequence>
<dbReference type="AlphaFoldDB" id="A0A9J6P8H9"/>
<evidence type="ECO:0000313" key="7">
    <source>
        <dbReference type="Proteomes" id="UP001056429"/>
    </source>
</evidence>
<feature type="transmembrane region" description="Helical" evidence="5">
    <location>
        <begin position="207"/>
        <end position="227"/>
    </location>
</feature>
<dbReference type="Pfam" id="PF01943">
    <property type="entry name" value="Polysacc_synt"/>
    <property type="match status" value="1"/>
</dbReference>
<dbReference type="RefSeq" id="WP_250861672.1">
    <property type="nucleotide sequence ID" value="NZ_JAGSOJ010000006.1"/>
</dbReference>
<feature type="transmembrane region" description="Helical" evidence="5">
    <location>
        <begin position="409"/>
        <end position="426"/>
    </location>
</feature>